<proteinExistence type="predicted"/>
<reference evidence="2 3" key="1">
    <citation type="submission" date="2018-11" db="EMBL/GenBank/DDBJ databases">
        <title>Sequencing the genomes of 1000 actinobacteria strains.</title>
        <authorList>
            <person name="Klenk H.-P."/>
        </authorList>
    </citation>
    <scope>NUCLEOTIDE SEQUENCE [LARGE SCALE GENOMIC DNA]</scope>
    <source>
        <strain evidence="2 3">DSM 44231</strain>
    </source>
</reference>
<organism evidence="2 3">
    <name type="scientific">Saccharothrix texasensis</name>
    <dbReference type="NCBI Taxonomy" id="103734"/>
    <lineage>
        <taxon>Bacteria</taxon>
        <taxon>Bacillati</taxon>
        <taxon>Actinomycetota</taxon>
        <taxon>Actinomycetes</taxon>
        <taxon>Pseudonocardiales</taxon>
        <taxon>Pseudonocardiaceae</taxon>
        <taxon>Saccharothrix</taxon>
    </lineage>
</organism>
<accession>A0A3N1H181</accession>
<dbReference type="RefSeq" id="WP_123742287.1">
    <property type="nucleotide sequence ID" value="NZ_RJKM01000001.1"/>
</dbReference>
<name>A0A3N1H181_9PSEU</name>
<gene>
    <name evidence="2" type="ORF">EDD40_1535</name>
</gene>
<feature type="region of interest" description="Disordered" evidence="1">
    <location>
        <begin position="1"/>
        <end position="27"/>
    </location>
</feature>
<dbReference type="Proteomes" id="UP000268727">
    <property type="component" value="Unassembled WGS sequence"/>
</dbReference>
<protein>
    <submittedName>
        <fullName evidence="2">Uncharacterized protein</fullName>
    </submittedName>
</protein>
<evidence type="ECO:0000256" key="1">
    <source>
        <dbReference type="SAM" id="MobiDB-lite"/>
    </source>
</evidence>
<evidence type="ECO:0000313" key="2">
    <source>
        <dbReference type="EMBL" id="ROP36270.1"/>
    </source>
</evidence>
<comment type="caution">
    <text evidence="2">The sequence shown here is derived from an EMBL/GenBank/DDBJ whole genome shotgun (WGS) entry which is preliminary data.</text>
</comment>
<sequence length="90" mass="9443">MIEIHDELPDIPVMVDRDDDGDGDDGTTHVNVAIHRPDGSYLSASATVDGEADADRLACLILRAAQGAAAAHGTDTWIAVQSLITTRSST</sequence>
<dbReference type="AlphaFoldDB" id="A0A3N1H181"/>
<dbReference type="EMBL" id="RJKM01000001">
    <property type="protein sequence ID" value="ROP36270.1"/>
    <property type="molecule type" value="Genomic_DNA"/>
</dbReference>
<evidence type="ECO:0000313" key="3">
    <source>
        <dbReference type="Proteomes" id="UP000268727"/>
    </source>
</evidence>
<keyword evidence="3" id="KW-1185">Reference proteome</keyword>